<dbReference type="Proteomes" id="UP000286715">
    <property type="component" value="Unassembled WGS sequence"/>
</dbReference>
<dbReference type="RefSeq" id="WP_124397090.1">
    <property type="nucleotide sequence ID" value="NZ_BHZE01000003.1"/>
</dbReference>
<reference evidence="2 3" key="1">
    <citation type="submission" date="2018-11" db="EMBL/GenBank/DDBJ databases">
        <title>Schleiferia aggregans sp. nov., a moderately thermophilic heterotrophic bacterium isolated from microbial mats at a terrestrial hot spring.</title>
        <authorList>
            <person name="Iino T."/>
            <person name="Ohkuma M."/>
            <person name="Haruta S."/>
        </authorList>
    </citation>
    <scope>NUCLEOTIDE SEQUENCE [LARGE SCALE GENOMIC DNA]</scope>
    <source>
        <strain evidence="2 3">LA</strain>
    </source>
</reference>
<keyword evidence="1" id="KW-0812">Transmembrane</keyword>
<keyword evidence="1" id="KW-1133">Transmembrane helix</keyword>
<evidence type="ECO:0000313" key="2">
    <source>
        <dbReference type="EMBL" id="GCD77037.1"/>
    </source>
</evidence>
<evidence type="ECO:0000256" key="1">
    <source>
        <dbReference type="SAM" id="Phobius"/>
    </source>
</evidence>
<sequence length="123" mass="14369">MKDSLDKELKNFPHLGAIRENILLNKNSQVAKGDFTLYFTAYNTKRKKLFYLSASVAAAILLLLGLSLYKYQQNIKVKEQEYFVKQSEWIAITDEAILTTEYFRYLENQSLSTTEEDILWLSE</sequence>
<dbReference type="EMBL" id="BHZE01000003">
    <property type="protein sequence ID" value="GCD77037.1"/>
    <property type="molecule type" value="Genomic_DNA"/>
</dbReference>
<gene>
    <name evidence="2" type="ORF">JCM31826_05190</name>
</gene>
<protein>
    <submittedName>
        <fullName evidence="2">Uncharacterized protein</fullName>
    </submittedName>
</protein>
<accession>A0A401XJ23</accession>
<dbReference type="AlphaFoldDB" id="A0A401XJ23"/>
<organism evidence="2 3">
    <name type="scientific">Thermaurantimonas aggregans</name>
    <dbReference type="NCBI Taxonomy" id="2173829"/>
    <lineage>
        <taxon>Bacteria</taxon>
        <taxon>Pseudomonadati</taxon>
        <taxon>Bacteroidota</taxon>
        <taxon>Flavobacteriia</taxon>
        <taxon>Flavobacteriales</taxon>
        <taxon>Schleiferiaceae</taxon>
        <taxon>Thermaurantimonas</taxon>
    </lineage>
</organism>
<name>A0A401XJ23_9FLAO</name>
<feature type="transmembrane region" description="Helical" evidence="1">
    <location>
        <begin position="49"/>
        <end position="69"/>
    </location>
</feature>
<keyword evidence="3" id="KW-1185">Reference proteome</keyword>
<evidence type="ECO:0000313" key="3">
    <source>
        <dbReference type="Proteomes" id="UP000286715"/>
    </source>
</evidence>
<proteinExistence type="predicted"/>
<keyword evidence="1" id="KW-0472">Membrane</keyword>
<comment type="caution">
    <text evidence="2">The sequence shown here is derived from an EMBL/GenBank/DDBJ whole genome shotgun (WGS) entry which is preliminary data.</text>
</comment>